<evidence type="ECO:0000256" key="1">
    <source>
        <dbReference type="SAM" id="MobiDB-lite"/>
    </source>
</evidence>
<sequence>MEGFYIRMIVCMARPFSVRPSQRQIDQAKESETTATEKSEKTQRGRNPEKKTSLVKNQKTQFGENPEKCDSVVRSEKIQRGKIIERAASVGRNEKTQRVKITERDPSLVRRERLQKGNNFERDASLVRENKKDKDITTLIEDKIKILNQSAEKKQKSPGRLKEIDLDRIRLNSKSSVEYLVSKFNKNDKSDKNISCERVKSPTCSDKEYLLSKEDKKYCKSADDQCGGENELLGLPEEQQNDLSELPLEEQISDLAGLPLEKQINNFSRFPLEVQINDLSGLPLEDRIKSIVFNEESSFSDKTDNVFKFEKNEDLSPDLMPMTCQGHQQPKTSHRGNLLQSQVPTSHHKFNSGNSANITDSEKIYHRLNGVAKVSKPKIVSPRTRRLSGSRSRGSVKSPDTYRKNGIVISKVPTSSIDNYIESVKNDQVDMKIKTNLTGSCEPELVVRQCRVGSSVVFGLIQVQKEFSHHYISNFIRHNTWLSKFNIFVENIQELFNNCSEDLVTIVK</sequence>
<feature type="compositionally biased region" description="Basic and acidic residues" evidence="1">
    <location>
        <begin position="26"/>
        <end position="52"/>
    </location>
</feature>
<reference evidence="2 3" key="1">
    <citation type="submission" date="2022-12" db="EMBL/GenBank/DDBJ databases">
        <title>Chromosome-level genome of Tegillarca granosa.</title>
        <authorList>
            <person name="Kim J."/>
        </authorList>
    </citation>
    <scope>NUCLEOTIDE SEQUENCE [LARGE SCALE GENOMIC DNA]</scope>
    <source>
        <strain evidence="2">Teg-2019</strain>
        <tissue evidence="2">Adductor muscle</tissue>
    </source>
</reference>
<name>A0ABQ9F8M2_TEGGR</name>
<organism evidence="2 3">
    <name type="scientific">Tegillarca granosa</name>
    <name type="common">Malaysian cockle</name>
    <name type="synonym">Anadara granosa</name>
    <dbReference type="NCBI Taxonomy" id="220873"/>
    <lineage>
        <taxon>Eukaryota</taxon>
        <taxon>Metazoa</taxon>
        <taxon>Spiralia</taxon>
        <taxon>Lophotrochozoa</taxon>
        <taxon>Mollusca</taxon>
        <taxon>Bivalvia</taxon>
        <taxon>Autobranchia</taxon>
        <taxon>Pteriomorphia</taxon>
        <taxon>Arcoida</taxon>
        <taxon>Arcoidea</taxon>
        <taxon>Arcidae</taxon>
        <taxon>Tegillarca</taxon>
    </lineage>
</organism>
<accession>A0ABQ9F8M2</accession>
<dbReference type="Proteomes" id="UP001217089">
    <property type="component" value="Unassembled WGS sequence"/>
</dbReference>
<dbReference type="EMBL" id="JARBDR010000342">
    <property type="protein sequence ID" value="KAJ8313698.1"/>
    <property type="molecule type" value="Genomic_DNA"/>
</dbReference>
<keyword evidence="3" id="KW-1185">Reference proteome</keyword>
<comment type="caution">
    <text evidence="2">The sequence shown here is derived from an EMBL/GenBank/DDBJ whole genome shotgun (WGS) entry which is preliminary data.</text>
</comment>
<feature type="region of interest" description="Disordered" evidence="1">
    <location>
        <begin position="18"/>
        <end position="69"/>
    </location>
</feature>
<evidence type="ECO:0000313" key="3">
    <source>
        <dbReference type="Proteomes" id="UP001217089"/>
    </source>
</evidence>
<protein>
    <submittedName>
        <fullName evidence="2">Uncharacterized protein</fullName>
    </submittedName>
</protein>
<evidence type="ECO:0000313" key="2">
    <source>
        <dbReference type="EMBL" id="KAJ8313698.1"/>
    </source>
</evidence>
<feature type="compositionally biased region" description="Polar residues" evidence="1">
    <location>
        <begin position="54"/>
        <end position="63"/>
    </location>
</feature>
<gene>
    <name evidence="2" type="ORF">KUTeg_008259</name>
</gene>
<proteinExistence type="predicted"/>
<feature type="region of interest" description="Disordered" evidence="1">
    <location>
        <begin position="379"/>
        <end position="400"/>
    </location>
</feature>